<keyword evidence="1" id="KW-0472">Membrane</keyword>
<comment type="caution">
    <text evidence="2">The sequence shown here is derived from an EMBL/GenBank/DDBJ whole genome shotgun (WGS) entry which is preliminary data.</text>
</comment>
<feature type="transmembrane region" description="Helical" evidence="1">
    <location>
        <begin position="43"/>
        <end position="68"/>
    </location>
</feature>
<protein>
    <recommendedName>
        <fullName evidence="4">EamA domain-containing protein</fullName>
    </recommendedName>
</protein>
<evidence type="ECO:0000256" key="1">
    <source>
        <dbReference type="SAM" id="Phobius"/>
    </source>
</evidence>
<keyword evidence="3" id="KW-1185">Reference proteome</keyword>
<dbReference type="PANTHER" id="PTHR19346:SF4">
    <property type="entry name" value="SUGAR PHOSPHATE TRANSPORTER DOMAIN-CONTAINING PROTEIN"/>
    <property type="match status" value="1"/>
</dbReference>
<dbReference type="SUPFAM" id="SSF103481">
    <property type="entry name" value="Multidrug resistance efflux transporter EmrE"/>
    <property type="match status" value="1"/>
</dbReference>
<dbReference type="AlphaFoldDB" id="A0A9P6AZR6"/>
<sequence>MDSRLGGWGEIFLLVSSLAGYVVQSQFAQHLQMDLGYRQPYFIFYLAHSSFSIIFPLHLAAISCLSGVSSEAYVRGLKLALSQHFDSQHRHGTSRALSFPIAKFLKMIGLLTLGATVPSLLWYISVSLTSISDVTAILNTNAFWTYALTVWLAGGKWQTHRLLAVIIAVSGVFLIVYGGNSRSSPSEGSTIESKDILGDLLTLLASFAYSVYQVLYKLYAALSLEPPPEVPVVRPRAISSASHAPFLGDSGDPANLSHAPVYPTLGLHPNLLTTCIGLYTLVFLWIPIPLLHVTGIEPFRLPPDWQTWASVLVTALCGVCYNAGFMVLLALWGPVLATVANLLTIVLVFLSDTIIGHAKDNVTVPSLGGAAMIVCAFAVLVAEAAIGERKRKSLVSVEDDAE</sequence>
<reference evidence="2" key="1">
    <citation type="journal article" date="2020" name="Nat. Commun.">
        <title>Large-scale genome sequencing of mycorrhizal fungi provides insights into the early evolution of symbiotic traits.</title>
        <authorList>
            <person name="Miyauchi S."/>
            <person name="Kiss E."/>
            <person name="Kuo A."/>
            <person name="Drula E."/>
            <person name="Kohler A."/>
            <person name="Sanchez-Garcia M."/>
            <person name="Morin E."/>
            <person name="Andreopoulos B."/>
            <person name="Barry K.W."/>
            <person name="Bonito G."/>
            <person name="Buee M."/>
            <person name="Carver A."/>
            <person name="Chen C."/>
            <person name="Cichocki N."/>
            <person name="Clum A."/>
            <person name="Culley D."/>
            <person name="Crous P.W."/>
            <person name="Fauchery L."/>
            <person name="Girlanda M."/>
            <person name="Hayes R.D."/>
            <person name="Keri Z."/>
            <person name="LaButti K."/>
            <person name="Lipzen A."/>
            <person name="Lombard V."/>
            <person name="Magnuson J."/>
            <person name="Maillard F."/>
            <person name="Murat C."/>
            <person name="Nolan M."/>
            <person name="Ohm R.A."/>
            <person name="Pangilinan J."/>
            <person name="Pereira M.F."/>
            <person name="Perotto S."/>
            <person name="Peter M."/>
            <person name="Pfister S."/>
            <person name="Riley R."/>
            <person name="Sitrit Y."/>
            <person name="Stielow J.B."/>
            <person name="Szollosi G."/>
            <person name="Zifcakova L."/>
            <person name="Stursova M."/>
            <person name="Spatafora J.W."/>
            <person name="Tedersoo L."/>
            <person name="Vaario L.M."/>
            <person name="Yamada A."/>
            <person name="Yan M."/>
            <person name="Wang P."/>
            <person name="Xu J."/>
            <person name="Bruns T."/>
            <person name="Baldrian P."/>
            <person name="Vilgalys R."/>
            <person name="Dunand C."/>
            <person name="Henrissat B."/>
            <person name="Grigoriev I.V."/>
            <person name="Hibbett D."/>
            <person name="Nagy L.G."/>
            <person name="Martin F.M."/>
        </authorList>
    </citation>
    <scope>NUCLEOTIDE SEQUENCE</scope>
    <source>
        <strain evidence="2">UP504</strain>
    </source>
</reference>
<name>A0A9P6AZR6_9AGAM</name>
<dbReference type="InterPro" id="IPR037185">
    <property type="entry name" value="EmrE-like"/>
</dbReference>
<feature type="transmembrane region" description="Helical" evidence="1">
    <location>
        <begin position="271"/>
        <end position="288"/>
    </location>
</feature>
<feature type="transmembrane region" description="Helical" evidence="1">
    <location>
        <begin position="104"/>
        <end position="124"/>
    </location>
</feature>
<dbReference type="EMBL" id="MU128968">
    <property type="protein sequence ID" value="KAF9513766.1"/>
    <property type="molecule type" value="Genomic_DNA"/>
</dbReference>
<gene>
    <name evidence="2" type="ORF">BS47DRAFT_1329264</name>
</gene>
<evidence type="ECO:0000313" key="2">
    <source>
        <dbReference type="EMBL" id="KAF9513766.1"/>
    </source>
</evidence>
<feature type="transmembrane region" description="Helical" evidence="1">
    <location>
        <begin position="364"/>
        <end position="386"/>
    </location>
</feature>
<dbReference type="OrthoDB" id="10062838at2759"/>
<dbReference type="InterPro" id="IPR026505">
    <property type="entry name" value="Solute_c_fam_35_mem_F3/F4"/>
</dbReference>
<organism evidence="2 3">
    <name type="scientific">Hydnum rufescens UP504</name>
    <dbReference type="NCBI Taxonomy" id="1448309"/>
    <lineage>
        <taxon>Eukaryota</taxon>
        <taxon>Fungi</taxon>
        <taxon>Dikarya</taxon>
        <taxon>Basidiomycota</taxon>
        <taxon>Agaricomycotina</taxon>
        <taxon>Agaricomycetes</taxon>
        <taxon>Cantharellales</taxon>
        <taxon>Hydnaceae</taxon>
        <taxon>Hydnum</taxon>
    </lineage>
</organism>
<feature type="transmembrane region" description="Helical" evidence="1">
    <location>
        <begin position="200"/>
        <end position="219"/>
    </location>
</feature>
<keyword evidence="1" id="KW-1133">Transmembrane helix</keyword>
<feature type="transmembrane region" description="Helical" evidence="1">
    <location>
        <begin position="136"/>
        <end position="155"/>
    </location>
</feature>
<evidence type="ECO:0000313" key="3">
    <source>
        <dbReference type="Proteomes" id="UP000886523"/>
    </source>
</evidence>
<evidence type="ECO:0008006" key="4">
    <source>
        <dbReference type="Google" id="ProtNLM"/>
    </source>
</evidence>
<feature type="transmembrane region" description="Helical" evidence="1">
    <location>
        <begin position="308"/>
        <end position="332"/>
    </location>
</feature>
<feature type="transmembrane region" description="Helical" evidence="1">
    <location>
        <begin position="162"/>
        <end position="180"/>
    </location>
</feature>
<dbReference type="Proteomes" id="UP000886523">
    <property type="component" value="Unassembled WGS sequence"/>
</dbReference>
<keyword evidence="1" id="KW-0812">Transmembrane</keyword>
<feature type="transmembrane region" description="Helical" evidence="1">
    <location>
        <begin position="7"/>
        <end position="23"/>
    </location>
</feature>
<dbReference type="PANTHER" id="PTHR19346">
    <property type="entry name" value="SUGAR PHOSPHATE TRANSPORTER DOMAIN-CONTAINING PROTEIN"/>
    <property type="match status" value="1"/>
</dbReference>
<proteinExistence type="predicted"/>
<accession>A0A9P6AZR6</accession>